<evidence type="ECO:0000313" key="2">
    <source>
        <dbReference type="EMBL" id="MBA0619477.1"/>
    </source>
</evidence>
<comment type="caution">
    <text evidence="2">The sequence shown here is derived from an EMBL/GenBank/DDBJ whole genome shotgun (WGS) entry which is preliminary data.</text>
</comment>
<name>A0A7J8S044_GOSDV</name>
<accession>A0A7J8S044</accession>
<dbReference type="Proteomes" id="UP000593561">
    <property type="component" value="Unassembled WGS sequence"/>
</dbReference>
<organism evidence="2 3">
    <name type="scientific">Gossypium davidsonii</name>
    <name type="common">Davidson's cotton</name>
    <name type="synonym">Gossypium klotzschianum subsp. davidsonii</name>
    <dbReference type="NCBI Taxonomy" id="34287"/>
    <lineage>
        <taxon>Eukaryota</taxon>
        <taxon>Viridiplantae</taxon>
        <taxon>Streptophyta</taxon>
        <taxon>Embryophyta</taxon>
        <taxon>Tracheophyta</taxon>
        <taxon>Spermatophyta</taxon>
        <taxon>Magnoliopsida</taxon>
        <taxon>eudicotyledons</taxon>
        <taxon>Gunneridae</taxon>
        <taxon>Pentapetalae</taxon>
        <taxon>rosids</taxon>
        <taxon>malvids</taxon>
        <taxon>Malvales</taxon>
        <taxon>Malvaceae</taxon>
        <taxon>Malvoideae</taxon>
        <taxon>Gossypium</taxon>
    </lineage>
</organism>
<sequence>MVSNKVERRVEQLAPQQLQKRRQSSLSSDRHGEIMRRKQKLEMKKPKWKFREQK</sequence>
<feature type="compositionally biased region" description="Basic and acidic residues" evidence="1">
    <location>
        <begin position="28"/>
        <end position="54"/>
    </location>
</feature>
<keyword evidence="3" id="KW-1185">Reference proteome</keyword>
<gene>
    <name evidence="2" type="ORF">Godav_028641</name>
</gene>
<dbReference type="EMBL" id="JABFAC010000007">
    <property type="protein sequence ID" value="MBA0619477.1"/>
    <property type="molecule type" value="Genomic_DNA"/>
</dbReference>
<feature type="compositionally biased region" description="Basic and acidic residues" evidence="1">
    <location>
        <begin position="1"/>
        <end position="11"/>
    </location>
</feature>
<dbReference type="AlphaFoldDB" id="A0A7J8S044"/>
<reference evidence="2 3" key="1">
    <citation type="journal article" date="2019" name="Genome Biol. Evol.">
        <title>Insights into the evolution of the New World diploid cottons (Gossypium, subgenus Houzingenia) based on genome sequencing.</title>
        <authorList>
            <person name="Grover C.E."/>
            <person name="Arick M.A. 2nd"/>
            <person name="Thrash A."/>
            <person name="Conover J.L."/>
            <person name="Sanders W.S."/>
            <person name="Peterson D.G."/>
            <person name="Frelichowski J.E."/>
            <person name="Scheffler J.A."/>
            <person name="Scheffler B.E."/>
            <person name="Wendel J.F."/>
        </authorList>
    </citation>
    <scope>NUCLEOTIDE SEQUENCE [LARGE SCALE GENOMIC DNA]</scope>
    <source>
        <strain evidence="2">27</strain>
        <tissue evidence="2">Leaf</tissue>
    </source>
</reference>
<protein>
    <submittedName>
        <fullName evidence="2">Uncharacterized protein</fullName>
    </submittedName>
</protein>
<proteinExistence type="predicted"/>
<evidence type="ECO:0000313" key="3">
    <source>
        <dbReference type="Proteomes" id="UP000593561"/>
    </source>
</evidence>
<feature type="region of interest" description="Disordered" evidence="1">
    <location>
        <begin position="1"/>
        <end position="54"/>
    </location>
</feature>
<evidence type="ECO:0000256" key="1">
    <source>
        <dbReference type="SAM" id="MobiDB-lite"/>
    </source>
</evidence>